<protein>
    <recommendedName>
        <fullName evidence="3">Heat shock 70 kDa protein 12A</fullName>
    </recommendedName>
</protein>
<proteinExistence type="predicted"/>
<organism evidence="1 2">
    <name type="scientific">Amanita muscaria (strain Koide BX008)</name>
    <dbReference type="NCBI Taxonomy" id="946122"/>
    <lineage>
        <taxon>Eukaryota</taxon>
        <taxon>Fungi</taxon>
        <taxon>Dikarya</taxon>
        <taxon>Basidiomycota</taxon>
        <taxon>Agaricomycotina</taxon>
        <taxon>Agaricomycetes</taxon>
        <taxon>Agaricomycetidae</taxon>
        <taxon>Agaricales</taxon>
        <taxon>Pluteineae</taxon>
        <taxon>Amanitaceae</taxon>
        <taxon>Amanita</taxon>
    </lineage>
</organism>
<reference evidence="1 2" key="1">
    <citation type="submission" date="2014-04" db="EMBL/GenBank/DDBJ databases">
        <title>Evolutionary Origins and Diversification of the Mycorrhizal Mutualists.</title>
        <authorList>
            <consortium name="DOE Joint Genome Institute"/>
            <consortium name="Mycorrhizal Genomics Consortium"/>
            <person name="Kohler A."/>
            <person name="Kuo A."/>
            <person name="Nagy L.G."/>
            <person name="Floudas D."/>
            <person name="Copeland A."/>
            <person name="Barry K.W."/>
            <person name="Cichocki N."/>
            <person name="Veneault-Fourrey C."/>
            <person name="LaButti K."/>
            <person name="Lindquist E.A."/>
            <person name="Lipzen A."/>
            <person name="Lundell T."/>
            <person name="Morin E."/>
            <person name="Murat C."/>
            <person name="Riley R."/>
            <person name="Ohm R."/>
            <person name="Sun H."/>
            <person name="Tunlid A."/>
            <person name="Henrissat B."/>
            <person name="Grigoriev I.V."/>
            <person name="Hibbett D.S."/>
            <person name="Martin F."/>
        </authorList>
    </citation>
    <scope>NUCLEOTIDE SEQUENCE [LARGE SCALE GENOMIC DNA]</scope>
    <source>
        <strain evidence="1 2">Koide BX008</strain>
    </source>
</reference>
<keyword evidence="2" id="KW-1185">Reference proteome</keyword>
<dbReference type="STRING" id="946122.A0A0C2T699"/>
<evidence type="ECO:0008006" key="3">
    <source>
        <dbReference type="Google" id="ProtNLM"/>
    </source>
</evidence>
<gene>
    <name evidence="1" type="ORF">M378DRAFT_25746</name>
</gene>
<dbReference type="InterPro" id="IPR043129">
    <property type="entry name" value="ATPase_NBD"/>
</dbReference>
<dbReference type="PANTHER" id="PTHR14187">
    <property type="entry name" value="ALPHA KINASE/ELONGATION FACTOR 2 KINASE"/>
    <property type="match status" value="1"/>
</dbReference>
<dbReference type="HOGENOM" id="CLU_009958_4_2_1"/>
<dbReference type="InParanoid" id="A0A0C2T699"/>
<dbReference type="SUPFAM" id="SSF53067">
    <property type="entry name" value="Actin-like ATPase domain"/>
    <property type="match status" value="2"/>
</dbReference>
<name>A0A0C2T699_AMAMK</name>
<dbReference type="Proteomes" id="UP000054549">
    <property type="component" value="Unassembled WGS sequence"/>
</dbReference>
<dbReference type="CDD" id="cd10170">
    <property type="entry name" value="ASKHA_NBD_HSP70"/>
    <property type="match status" value="1"/>
</dbReference>
<dbReference type="PANTHER" id="PTHR14187:SF5">
    <property type="entry name" value="HEAT SHOCK 70 KDA PROTEIN 12A"/>
    <property type="match status" value="1"/>
</dbReference>
<dbReference type="Gene3D" id="3.30.420.40">
    <property type="match status" value="2"/>
</dbReference>
<dbReference type="EMBL" id="KN818275">
    <property type="protein sequence ID" value="KIL62084.1"/>
    <property type="molecule type" value="Genomic_DNA"/>
</dbReference>
<dbReference type="Gene3D" id="3.90.640.10">
    <property type="entry name" value="Actin, Chain A, domain 4"/>
    <property type="match status" value="1"/>
</dbReference>
<sequence length="627" mass="70981">MATHQRQPYSGTERKLIIAIDVGTTFSGVSYALLDPGMVPQIQPVTQFVGQSEPRGDSKVPSIVCYRQDGTVAAAGAGTDPEMNPELAAMDDVIRVEWFKLHLRPPHLAPSQEFELQKLRSFPKNKTPVQVFGDFLGYLFQSTKKYIMESESWSWNSVEKNTYFVLSHPNGWEGKQQSQMRKAAIAAGLVDKSEALERISFVSEGEASLHFCLNKKPILRSERDGILVVDCGGGTIDVSAYSQTIKGKFKEITPSECHFQGSIFVTCRAKEYFEQKLRNSKYGSSHEIEAMARSFDRITKCTFNSPNLPCYVKFGGLNYNDPKFQIRSGSITVVGSQIASFFEPAIQDIIRLIDGQRSKSTIIIKTVLLVGGFARSNYLFSQLSSHFTRGISITRVDTTHLNKAVADGAVSYYLDRYVSARVSRYSYGKTIIRLFDPKNPEHARRESTKFMYANGKYYIRSGFDTILKKGTAVFEETQFRRPYQPLFTPDEFSQLKEKTTRLKCYRGEAERPPEWIDLEPNSFHDTCVIRSDVTDIKKSASLEYNPLTEKRYYKFDYETVILFGLTELEAYITWKENGIEKRCVFSIIVSAVRSKDRSGVKQSSFMMTELVSNGEIPSAIKCSLDTE</sequence>
<evidence type="ECO:0000313" key="1">
    <source>
        <dbReference type="EMBL" id="KIL62084.1"/>
    </source>
</evidence>
<evidence type="ECO:0000313" key="2">
    <source>
        <dbReference type="Proteomes" id="UP000054549"/>
    </source>
</evidence>
<accession>A0A0C2T699</accession>
<dbReference type="AlphaFoldDB" id="A0A0C2T699"/>
<dbReference type="OrthoDB" id="2963168at2759"/>